<dbReference type="PANTHER" id="PTHR37423">
    <property type="entry name" value="SOLUBLE LYTIC MUREIN TRANSGLYCOSYLASE-RELATED"/>
    <property type="match status" value="1"/>
</dbReference>
<evidence type="ECO:0000256" key="1">
    <source>
        <dbReference type="SAM" id="Coils"/>
    </source>
</evidence>
<name>A0A1H9S8H1_9BACI</name>
<protein>
    <submittedName>
        <fullName evidence="3">Transglycosylase SLT domain-containing protein</fullName>
    </submittedName>
</protein>
<gene>
    <name evidence="3" type="ORF">SAMN05444126_10689</name>
</gene>
<dbReference type="Pfam" id="PF01464">
    <property type="entry name" value="SLT"/>
    <property type="match status" value="1"/>
</dbReference>
<dbReference type="RefSeq" id="WP_093072381.1">
    <property type="nucleotide sequence ID" value="NZ_FOGV01000006.1"/>
</dbReference>
<proteinExistence type="predicted"/>
<feature type="coiled-coil region" evidence="1">
    <location>
        <begin position="19"/>
        <end position="53"/>
    </location>
</feature>
<dbReference type="InterPro" id="IPR008258">
    <property type="entry name" value="Transglycosylase_SLT_dom_1"/>
</dbReference>
<organism evidence="3 4">
    <name type="scientific">Salisediminibacterium halotolerans</name>
    <dbReference type="NCBI Taxonomy" id="517425"/>
    <lineage>
        <taxon>Bacteria</taxon>
        <taxon>Bacillati</taxon>
        <taxon>Bacillota</taxon>
        <taxon>Bacilli</taxon>
        <taxon>Bacillales</taxon>
        <taxon>Bacillaceae</taxon>
        <taxon>Salisediminibacterium</taxon>
    </lineage>
</organism>
<comment type="caution">
    <text evidence="3">The sequence shown here is derived from an EMBL/GenBank/DDBJ whole genome shotgun (WGS) entry which is preliminary data.</text>
</comment>
<reference evidence="4" key="1">
    <citation type="submission" date="2016-10" db="EMBL/GenBank/DDBJ databases">
        <authorList>
            <person name="de Groot N.N."/>
        </authorList>
    </citation>
    <scope>NUCLEOTIDE SEQUENCE [LARGE SCALE GENOMIC DNA]</scope>
    <source>
        <strain evidence="4">10nlg</strain>
    </source>
</reference>
<dbReference type="EMBL" id="FOGV01000006">
    <property type="protein sequence ID" value="SER81261.1"/>
    <property type="molecule type" value="Genomic_DNA"/>
</dbReference>
<dbReference type="AlphaFoldDB" id="A0A1H9S8H1"/>
<keyword evidence="1" id="KW-0175">Coiled coil</keyword>
<dbReference type="SUPFAM" id="SSF53955">
    <property type="entry name" value="Lysozyme-like"/>
    <property type="match status" value="1"/>
</dbReference>
<dbReference type="OrthoDB" id="9815002at2"/>
<evidence type="ECO:0000313" key="4">
    <source>
        <dbReference type="Proteomes" id="UP000199318"/>
    </source>
</evidence>
<sequence>MRLKIFFAVSVIVLLSIGSLQLADMYAETEAEVEKLEAAKVEMEREHISASEIQKMNELTEQLPDDGLEFTYHQWNEAEEKAAKMYEDSDGEFKKDWGMFLSIKAEKNEINPFIVYELLKVETGDQFDPDMVGPETSDGHAYGLAQFMKNTGPWIADKAGLDYEHEKLFDPYYAMHLSVTYLDYLYDEYDGNWDKALTAYHRGMDGMEQYKDEHGDAKSWYAVDIQEDARETAGDLVTFE</sequence>
<dbReference type="PANTHER" id="PTHR37423:SF2">
    <property type="entry name" value="MEMBRANE-BOUND LYTIC MUREIN TRANSGLYCOSYLASE C"/>
    <property type="match status" value="1"/>
</dbReference>
<dbReference type="STRING" id="1464123.SAMN05444126_10689"/>
<accession>A0A1H9S8H1</accession>
<evidence type="ECO:0000259" key="2">
    <source>
        <dbReference type="Pfam" id="PF01464"/>
    </source>
</evidence>
<evidence type="ECO:0000313" key="3">
    <source>
        <dbReference type="EMBL" id="SER81261.1"/>
    </source>
</evidence>
<dbReference type="Proteomes" id="UP000199318">
    <property type="component" value="Unassembled WGS sequence"/>
</dbReference>
<dbReference type="Gene3D" id="1.10.530.10">
    <property type="match status" value="1"/>
</dbReference>
<feature type="domain" description="Transglycosylase SLT" evidence="2">
    <location>
        <begin position="104"/>
        <end position="220"/>
    </location>
</feature>
<dbReference type="InterPro" id="IPR023346">
    <property type="entry name" value="Lysozyme-like_dom_sf"/>
</dbReference>
<keyword evidence="4" id="KW-1185">Reference proteome</keyword>